<protein>
    <submittedName>
        <fullName evidence="1">L-rhamnose mutarotase</fullName>
    </submittedName>
</protein>
<sequence>MEHVSFLLRIDPKDQEEYFKRHEQVYPDLEKAFGEVGIHRYHIYYYEGTLFAYMAVENYEKAMAVLDGHPANLKWQEFMSDMLLPWENGQNAKVIREAYRYVNAAEEETK</sequence>
<dbReference type="GO" id="GO:0016857">
    <property type="term" value="F:racemase and epimerase activity, acting on carbohydrates and derivatives"/>
    <property type="evidence" value="ECO:0007669"/>
    <property type="project" value="InterPro"/>
</dbReference>
<dbReference type="SUPFAM" id="SSF54909">
    <property type="entry name" value="Dimeric alpha+beta barrel"/>
    <property type="match status" value="1"/>
</dbReference>
<keyword evidence="2" id="KW-1185">Reference proteome</keyword>
<dbReference type="AlphaFoldDB" id="A0A3A1UZJ0"/>
<dbReference type="OrthoDB" id="9799608at2"/>
<dbReference type="EMBL" id="QXQA01000003">
    <property type="protein sequence ID" value="RIX53917.1"/>
    <property type="molecule type" value="Genomic_DNA"/>
</dbReference>
<name>A0A3A1UZJ0_9BACL</name>
<accession>A0A3A1UZJ0</accession>
<organism evidence="1 2">
    <name type="scientific">Paenibacillus nanensis</name>
    <dbReference type="NCBI Taxonomy" id="393251"/>
    <lineage>
        <taxon>Bacteria</taxon>
        <taxon>Bacillati</taxon>
        <taxon>Bacillota</taxon>
        <taxon>Bacilli</taxon>
        <taxon>Bacillales</taxon>
        <taxon>Paenibacillaceae</taxon>
        <taxon>Paenibacillus</taxon>
    </lineage>
</organism>
<gene>
    <name evidence="1" type="ORF">D3P08_06570</name>
</gene>
<dbReference type="GO" id="GO:0019301">
    <property type="term" value="P:rhamnose catabolic process"/>
    <property type="evidence" value="ECO:0007669"/>
    <property type="project" value="TreeGrafter"/>
</dbReference>
<evidence type="ECO:0000313" key="2">
    <source>
        <dbReference type="Proteomes" id="UP000266482"/>
    </source>
</evidence>
<dbReference type="Pfam" id="PF05336">
    <property type="entry name" value="rhaM"/>
    <property type="match status" value="1"/>
</dbReference>
<dbReference type="Gene3D" id="3.30.70.100">
    <property type="match status" value="1"/>
</dbReference>
<comment type="caution">
    <text evidence="1">The sequence shown here is derived from an EMBL/GenBank/DDBJ whole genome shotgun (WGS) entry which is preliminary data.</text>
</comment>
<dbReference type="PANTHER" id="PTHR34389:SF2">
    <property type="entry name" value="L-RHAMNOSE MUTAROTASE"/>
    <property type="match status" value="1"/>
</dbReference>
<dbReference type="InterPro" id="IPR008000">
    <property type="entry name" value="Rham/fucose_mutarotase"/>
</dbReference>
<dbReference type="InterPro" id="IPR011008">
    <property type="entry name" value="Dimeric_a/b-barrel"/>
</dbReference>
<dbReference type="PANTHER" id="PTHR34389">
    <property type="entry name" value="L-RHAMNOSE MUTAROTASE"/>
    <property type="match status" value="1"/>
</dbReference>
<proteinExistence type="predicted"/>
<reference evidence="1 2" key="1">
    <citation type="submission" date="2018-09" db="EMBL/GenBank/DDBJ databases">
        <title>Paenibacillus aracenensis nov. sp. isolated from a cave in southern Spain.</title>
        <authorList>
            <person name="Jurado V."/>
            <person name="Gutierrez-Patricio S."/>
            <person name="Gonzalez-Pimentel J.L."/>
            <person name="Miller A.Z."/>
            <person name="Laiz L."/>
            <person name="Saiz-Jimenez C."/>
        </authorList>
    </citation>
    <scope>NUCLEOTIDE SEQUENCE [LARGE SCALE GENOMIC DNA]</scope>
    <source>
        <strain evidence="1 2">DSM 22867</strain>
    </source>
</reference>
<dbReference type="Proteomes" id="UP000266482">
    <property type="component" value="Unassembled WGS sequence"/>
</dbReference>
<dbReference type="RefSeq" id="WP_119598663.1">
    <property type="nucleotide sequence ID" value="NZ_QXQA01000003.1"/>
</dbReference>
<evidence type="ECO:0000313" key="1">
    <source>
        <dbReference type="EMBL" id="RIX53917.1"/>
    </source>
</evidence>